<organism evidence="6 7">
    <name type="scientific">Irregularibacter muris</name>
    <dbReference type="NCBI Taxonomy" id="1796619"/>
    <lineage>
        <taxon>Bacteria</taxon>
        <taxon>Bacillati</taxon>
        <taxon>Bacillota</taxon>
        <taxon>Clostridia</taxon>
        <taxon>Eubacteriales</taxon>
        <taxon>Eubacteriaceae</taxon>
        <taxon>Irregularibacter</taxon>
    </lineage>
</organism>
<feature type="domain" description="RsdA/BaiN/AoA(So)-like Rossmann fold-like" evidence="4">
    <location>
        <begin position="4"/>
        <end position="405"/>
    </location>
</feature>
<dbReference type="RefSeq" id="WP_257529521.1">
    <property type="nucleotide sequence ID" value="NZ_JANKAS010000002.1"/>
</dbReference>
<accession>A0AAE3HEQ8</accession>
<dbReference type="PRINTS" id="PR00411">
    <property type="entry name" value="PNDRDTASEI"/>
</dbReference>
<evidence type="ECO:0000256" key="3">
    <source>
        <dbReference type="ARBA" id="ARBA00022827"/>
    </source>
</evidence>
<evidence type="ECO:0000256" key="2">
    <source>
        <dbReference type="ARBA" id="ARBA00022630"/>
    </source>
</evidence>
<sequence>MEQKIIVIGGGAAGMMAAGIAAQKGLEVHLLERNDKLGKKIFITGKGRCNFTNSGDIDSLIENIMRNPYFLYSALYTFSNNDLIDFFHGLGVRSKIERGNRVFPQSDKSSDIIKALSNFINSVNVNIHLNQRVKEILVHNKKIKGVILENGEKINASKVILATGGLSYPKTGSTGDGFYMAKKLGHNIIKPSPSLVPMVVDQDWIRELQGLSLRNVEVNLIKKDKIVKTAFGEMVFTHYGVSGPIILSLSACMEQPYSNYFLSLNLKPALTEQQLDLRMQKDFEKYSKKQYKNSLQDILPRKMIPILIRRSEIDGEKFVNQITKEERKKLVKLMQNFTLPIKTLRPIDEAIVTSGGIDTKEINSSTMESKLIEGLYFAGEIIDVDALTGGYNLQIAFSTGYLAGLNS</sequence>
<dbReference type="InterPro" id="IPR036188">
    <property type="entry name" value="FAD/NAD-bd_sf"/>
</dbReference>
<comment type="caution">
    <text evidence="6">The sequence shown here is derived from an EMBL/GenBank/DDBJ whole genome shotgun (WGS) entry which is preliminary data.</text>
</comment>
<reference evidence="6" key="1">
    <citation type="submission" date="2022-07" db="EMBL/GenBank/DDBJ databases">
        <title>Enhanced cultured diversity of the mouse gut microbiota enables custom-made synthetic communities.</title>
        <authorList>
            <person name="Afrizal A."/>
        </authorList>
    </citation>
    <scope>NUCLEOTIDE SEQUENCE</scope>
    <source>
        <strain evidence="6">DSM 28593</strain>
    </source>
</reference>
<evidence type="ECO:0000256" key="1">
    <source>
        <dbReference type="ARBA" id="ARBA00001974"/>
    </source>
</evidence>
<evidence type="ECO:0000259" key="5">
    <source>
        <dbReference type="Pfam" id="PF22780"/>
    </source>
</evidence>
<keyword evidence="7" id="KW-1185">Reference proteome</keyword>
<dbReference type="InterPro" id="IPR055178">
    <property type="entry name" value="RsdA/BaiN/AoA(So)-like_dom"/>
</dbReference>
<evidence type="ECO:0000313" key="6">
    <source>
        <dbReference type="EMBL" id="MCR1898059.1"/>
    </source>
</evidence>
<keyword evidence="2" id="KW-0285">Flavoprotein</keyword>
<dbReference type="InterPro" id="IPR004792">
    <property type="entry name" value="BaiN-like"/>
</dbReference>
<evidence type="ECO:0000259" key="4">
    <source>
        <dbReference type="Pfam" id="PF03486"/>
    </source>
</evidence>
<dbReference type="Gene3D" id="2.40.30.10">
    <property type="entry name" value="Translation factors"/>
    <property type="match status" value="1"/>
</dbReference>
<dbReference type="InterPro" id="IPR023166">
    <property type="entry name" value="BaiN-like_dom_sf"/>
</dbReference>
<proteinExistence type="predicted"/>
<name>A0AAE3HEQ8_9FIRM</name>
<dbReference type="NCBIfam" id="TIGR00275">
    <property type="entry name" value="aminoacetone oxidase family FAD-binding enzyme"/>
    <property type="match status" value="1"/>
</dbReference>
<protein>
    <submittedName>
        <fullName evidence="6">NAD(P)/FAD-dependent oxidoreductase</fullName>
    </submittedName>
</protein>
<dbReference type="SUPFAM" id="SSF160996">
    <property type="entry name" value="HI0933 insert domain-like"/>
    <property type="match status" value="1"/>
</dbReference>
<dbReference type="Proteomes" id="UP001205748">
    <property type="component" value="Unassembled WGS sequence"/>
</dbReference>
<dbReference type="InterPro" id="IPR057661">
    <property type="entry name" value="RsdA/BaiN/AoA(So)_Rossmann"/>
</dbReference>
<dbReference type="EMBL" id="JANKAS010000002">
    <property type="protein sequence ID" value="MCR1898059.1"/>
    <property type="molecule type" value="Genomic_DNA"/>
</dbReference>
<dbReference type="Pfam" id="PF22780">
    <property type="entry name" value="HI0933_like_1st"/>
    <property type="match status" value="1"/>
</dbReference>
<comment type="cofactor">
    <cofactor evidence="1">
        <name>FAD</name>
        <dbReference type="ChEBI" id="CHEBI:57692"/>
    </cofactor>
</comment>
<dbReference type="PANTHER" id="PTHR42887:SF2">
    <property type="entry name" value="OS12G0638800 PROTEIN"/>
    <property type="match status" value="1"/>
</dbReference>
<evidence type="ECO:0000313" key="7">
    <source>
        <dbReference type="Proteomes" id="UP001205748"/>
    </source>
</evidence>
<dbReference type="PRINTS" id="PR00368">
    <property type="entry name" value="FADPNR"/>
</dbReference>
<dbReference type="SUPFAM" id="SSF51905">
    <property type="entry name" value="FAD/NAD(P)-binding domain"/>
    <property type="match status" value="1"/>
</dbReference>
<dbReference type="Gene3D" id="3.50.50.60">
    <property type="entry name" value="FAD/NAD(P)-binding domain"/>
    <property type="match status" value="1"/>
</dbReference>
<dbReference type="AlphaFoldDB" id="A0AAE3HEQ8"/>
<dbReference type="Pfam" id="PF03486">
    <property type="entry name" value="HI0933_like"/>
    <property type="match status" value="1"/>
</dbReference>
<dbReference type="Gene3D" id="1.10.8.260">
    <property type="entry name" value="HI0933 insert domain-like"/>
    <property type="match status" value="1"/>
</dbReference>
<dbReference type="PANTHER" id="PTHR42887">
    <property type="entry name" value="OS12G0638800 PROTEIN"/>
    <property type="match status" value="1"/>
</dbReference>
<feature type="domain" description="RsdA/BaiN/AoA(So)-like insert" evidence="5">
    <location>
        <begin position="193"/>
        <end position="352"/>
    </location>
</feature>
<keyword evidence="3" id="KW-0274">FAD</keyword>
<gene>
    <name evidence="6" type="ORF">NSA47_03520</name>
</gene>